<feature type="region of interest" description="Disordered" evidence="1">
    <location>
        <begin position="1"/>
        <end position="25"/>
    </location>
</feature>
<keyword evidence="3" id="KW-1185">Reference proteome</keyword>
<dbReference type="RefSeq" id="XP_007758819.1">
    <property type="nucleotide sequence ID" value="XM_007760629.1"/>
</dbReference>
<evidence type="ECO:0000313" key="2">
    <source>
        <dbReference type="EMBL" id="EXJ59196.1"/>
    </source>
</evidence>
<dbReference type="VEuPathDB" id="FungiDB:A1O7_06628"/>
<dbReference type="Proteomes" id="UP000019473">
    <property type="component" value="Unassembled WGS sequence"/>
</dbReference>
<gene>
    <name evidence="2" type="ORF">A1O7_06628</name>
</gene>
<feature type="compositionally biased region" description="Polar residues" evidence="1">
    <location>
        <begin position="11"/>
        <end position="22"/>
    </location>
</feature>
<evidence type="ECO:0000256" key="1">
    <source>
        <dbReference type="SAM" id="MobiDB-lite"/>
    </source>
</evidence>
<dbReference type="GeneID" id="19181204"/>
<evidence type="ECO:0000313" key="3">
    <source>
        <dbReference type="Proteomes" id="UP000019473"/>
    </source>
</evidence>
<dbReference type="AlphaFoldDB" id="W9W3T2"/>
<protein>
    <submittedName>
        <fullName evidence="2">Uncharacterized protein</fullName>
    </submittedName>
</protein>
<sequence>MFPDKDRHNGTGPTSHHPQNNLHFGPPQVYGHFAFLPSDPSRHGLIHAFTGQVTTTVHGVETILPTRDYLKHTPQDRHNIIHPPGLVMESGYHNAKPMDPPPNAPPPPPPIDIKTGKPLSVAGGASASDVGPIHIPRRHRLCLRLRLHRSIRHIICHHHLPILRISVAVAMSSNAESVSIVIDSFARQ</sequence>
<dbReference type="OrthoDB" id="4153241at2759"/>
<organism evidence="2 3">
    <name type="scientific">Cladophialophora yegresii CBS 114405</name>
    <dbReference type="NCBI Taxonomy" id="1182544"/>
    <lineage>
        <taxon>Eukaryota</taxon>
        <taxon>Fungi</taxon>
        <taxon>Dikarya</taxon>
        <taxon>Ascomycota</taxon>
        <taxon>Pezizomycotina</taxon>
        <taxon>Eurotiomycetes</taxon>
        <taxon>Chaetothyriomycetidae</taxon>
        <taxon>Chaetothyriales</taxon>
        <taxon>Herpotrichiellaceae</taxon>
        <taxon>Cladophialophora</taxon>
    </lineage>
</organism>
<name>W9W3T2_9EURO</name>
<comment type="caution">
    <text evidence="2">The sequence shown here is derived from an EMBL/GenBank/DDBJ whole genome shotgun (WGS) entry which is preliminary data.</text>
</comment>
<accession>W9W3T2</accession>
<dbReference type="STRING" id="1182544.W9W3T2"/>
<dbReference type="EMBL" id="AMGW01000004">
    <property type="protein sequence ID" value="EXJ59196.1"/>
    <property type="molecule type" value="Genomic_DNA"/>
</dbReference>
<reference evidence="2 3" key="1">
    <citation type="submission" date="2013-03" db="EMBL/GenBank/DDBJ databases">
        <title>The Genome Sequence of Cladophialophora yegresii CBS 114405.</title>
        <authorList>
            <consortium name="The Broad Institute Genomics Platform"/>
            <person name="Cuomo C."/>
            <person name="de Hoog S."/>
            <person name="Gorbushina A."/>
            <person name="Walker B."/>
            <person name="Young S.K."/>
            <person name="Zeng Q."/>
            <person name="Gargeya S."/>
            <person name="Fitzgerald M."/>
            <person name="Haas B."/>
            <person name="Abouelleil A."/>
            <person name="Allen A.W."/>
            <person name="Alvarado L."/>
            <person name="Arachchi H.M."/>
            <person name="Berlin A.M."/>
            <person name="Chapman S.B."/>
            <person name="Gainer-Dewar J."/>
            <person name="Goldberg J."/>
            <person name="Griggs A."/>
            <person name="Gujja S."/>
            <person name="Hansen M."/>
            <person name="Howarth C."/>
            <person name="Imamovic A."/>
            <person name="Ireland A."/>
            <person name="Larimer J."/>
            <person name="McCowan C."/>
            <person name="Murphy C."/>
            <person name="Pearson M."/>
            <person name="Poon T.W."/>
            <person name="Priest M."/>
            <person name="Roberts A."/>
            <person name="Saif S."/>
            <person name="Shea T."/>
            <person name="Sisk P."/>
            <person name="Sykes S."/>
            <person name="Wortman J."/>
            <person name="Nusbaum C."/>
            <person name="Birren B."/>
        </authorList>
    </citation>
    <scope>NUCLEOTIDE SEQUENCE [LARGE SCALE GENOMIC DNA]</scope>
    <source>
        <strain evidence="2 3">CBS 114405</strain>
    </source>
</reference>
<proteinExistence type="predicted"/>
<dbReference type="HOGENOM" id="CLU_1440918_0_0_1"/>